<accession>A0ABV7J0U3</accession>
<organism evidence="2 3">
    <name type="scientific">Cypionkella sinensis</name>
    <dbReference type="NCBI Taxonomy" id="1756043"/>
    <lineage>
        <taxon>Bacteria</taxon>
        <taxon>Pseudomonadati</taxon>
        <taxon>Pseudomonadota</taxon>
        <taxon>Alphaproteobacteria</taxon>
        <taxon>Rhodobacterales</taxon>
        <taxon>Paracoccaceae</taxon>
        <taxon>Cypionkella</taxon>
    </lineage>
</organism>
<evidence type="ECO:0000313" key="2">
    <source>
        <dbReference type="EMBL" id="MFC3181256.1"/>
    </source>
</evidence>
<keyword evidence="2" id="KW-0255">Endonuclease</keyword>
<dbReference type="Gene3D" id="3.40.960.10">
    <property type="entry name" value="VSR Endonuclease"/>
    <property type="match status" value="1"/>
</dbReference>
<reference evidence="3" key="1">
    <citation type="journal article" date="2019" name="Int. J. Syst. Evol. Microbiol.">
        <title>The Global Catalogue of Microorganisms (GCM) 10K type strain sequencing project: providing services to taxonomists for standard genome sequencing and annotation.</title>
        <authorList>
            <consortium name="The Broad Institute Genomics Platform"/>
            <consortium name="The Broad Institute Genome Sequencing Center for Infectious Disease"/>
            <person name="Wu L."/>
            <person name="Ma J."/>
        </authorList>
    </citation>
    <scope>NUCLEOTIDE SEQUENCE [LARGE SCALE GENOMIC DNA]</scope>
    <source>
        <strain evidence="3">KCTC 52039</strain>
    </source>
</reference>
<dbReference type="Proteomes" id="UP001595547">
    <property type="component" value="Unassembled WGS sequence"/>
</dbReference>
<dbReference type="Pfam" id="PF04480">
    <property type="entry name" value="DUF559"/>
    <property type="match status" value="1"/>
</dbReference>
<sequence length="107" mass="11890">MRQSLTETAEARLLRQSLTAAEQALWTALRNRQFLGLKFRGQAPIGAKIVDFLCLERRLVVQVDSGLGPHDTAWFAAEGFRALHLPPDAILSNLPGCLQHLAEELSR</sequence>
<dbReference type="RefSeq" id="WP_380072864.1">
    <property type="nucleotide sequence ID" value="NZ_JBHRTO010000001.1"/>
</dbReference>
<dbReference type="InterPro" id="IPR047216">
    <property type="entry name" value="Endonuclease_DUF559_bact"/>
</dbReference>
<keyword evidence="2" id="KW-0378">Hydrolase</keyword>
<dbReference type="PANTHER" id="PTHR38590:SF1">
    <property type="entry name" value="BLL0828 PROTEIN"/>
    <property type="match status" value="1"/>
</dbReference>
<feature type="domain" description="DUF559" evidence="1">
    <location>
        <begin position="8"/>
        <end position="105"/>
    </location>
</feature>
<dbReference type="GO" id="GO:0004519">
    <property type="term" value="F:endonuclease activity"/>
    <property type="evidence" value="ECO:0007669"/>
    <property type="project" value="UniProtKB-KW"/>
</dbReference>
<keyword evidence="2" id="KW-0540">Nuclease</keyword>
<gene>
    <name evidence="2" type="ORF">ACFOGH_09670</name>
</gene>
<keyword evidence="3" id="KW-1185">Reference proteome</keyword>
<dbReference type="InterPro" id="IPR011335">
    <property type="entry name" value="Restrct_endonuc-II-like"/>
</dbReference>
<evidence type="ECO:0000259" key="1">
    <source>
        <dbReference type="Pfam" id="PF04480"/>
    </source>
</evidence>
<dbReference type="InterPro" id="IPR007569">
    <property type="entry name" value="DUF559"/>
</dbReference>
<dbReference type="PANTHER" id="PTHR38590">
    <property type="entry name" value="BLL0828 PROTEIN"/>
    <property type="match status" value="1"/>
</dbReference>
<name>A0ABV7J0U3_9RHOB</name>
<proteinExistence type="predicted"/>
<dbReference type="SUPFAM" id="SSF52980">
    <property type="entry name" value="Restriction endonuclease-like"/>
    <property type="match status" value="1"/>
</dbReference>
<comment type="caution">
    <text evidence="2">The sequence shown here is derived from an EMBL/GenBank/DDBJ whole genome shotgun (WGS) entry which is preliminary data.</text>
</comment>
<protein>
    <submittedName>
        <fullName evidence="2">Endonuclease domain-containing protein</fullName>
    </submittedName>
</protein>
<dbReference type="EMBL" id="JBHRTO010000001">
    <property type="protein sequence ID" value="MFC3181256.1"/>
    <property type="molecule type" value="Genomic_DNA"/>
</dbReference>
<evidence type="ECO:0000313" key="3">
    <source>
        <dbReference type="Proteomes" id="UP001595547"/>
    </source>
</evidence>